<comment type="catalytic activity">
    <reaction evidence="12">
        <text>O-phospho-L-threonyl-[protein] + H2O = L-threonyl-[protein] + phosphate</text>
        <dbReference type="Rhea" id="RHEA:47004"/>
        <dbReference type="Rhea" id="RHEA-COMP:11060"/>
        <dbReference type="Rhea" id="RHEA-COMP:11605"/>
        <dbReference type="ChEBI" id="CHEBI:15377"/>
        <dbReference type="ChEBI" id="CHEBI:30013"/>
        <dbReference type="ChEBI" id="CHEBI:43474"/>
        <dbReference type="ChEBI" id="CHEBI:61977"/>
        <dbReference type="EC" id="3.1.3.16"/>
    </reaction>
</comment>
<dbReference type="PANTHER" id="PTHR20935:SF0">
    <property type="entry name" value="SERINE_THREONINE-PROTEIN PHOSPHATASE PGAM5, MITOCHONDRIAL"/>
    <property type="match status" value="1"/>
</dbReference>
<sequence length="290" mass="32569">MRGFQNLLSKSKVWLTLGAGVGVTAYTLNRSRINAWCESEYVFDPNVPVNLPTGYPKWDYDWDKRQPYTLAGRMQGKGETEEKYHELLEKNKSKAVRNIYLIRVGEYDENKSACESGLTQVGREQVALTAKRLNEMAAQRNVKFNSISSAAVPVAKETAEILQKNLGVKCTDSDPLLQEGCPSYPEPITHSISVEPKQLFQDGSRIEAGFRKYFHRADPTQEEDSFEVIVCDANVIRYFICRAMQFPSQAWLRMMLAHGSINVISINPRGGVVLRAVGESGFLPPNKLTA</sequence>
<keyword evidence="5" id="KW-0378">Hydrolase</keyword>
<evidence type="ECO:0000256" key="7">
    <source>
        <dbReference type="ARBA" id="ARBA00038605"/>
    </source>
</evidence>
<comment type="caution">
    <text evidence="13">The sequence shown here is derived from an EMBL/GenBank/DDBJ whole genome shotgun (WGS) entry which is preliminary data.</text>
</comment>
<dbReference type="CDD" id="cd07067">
    <property type="entry name" value="HP_PGM_like"/>
    <property type="match status" value="1"/>
</dbReference>
<keyword evidence="4" id="KW-0496">Mitochondrion</keyword>
<evidence type="ECO:0000256" key="8">
    <source>
        <dbReference type="ARBA" id="ARBA00039765"/>
    </source>
</evidence>
<reference evidence="13" key="1">
    <citation type="submission" date="2021-06" db="EMBL/GenBank/DDBJ databases">
        <authorList>
            <person name="Hodson N. C."/>
            <person name="Mongue J. A."/>
            <person name="Jaron S. K."/>
        </authorList>
    </citation>
    <scope>NUCLEOTIDE SEQUENCE</scope>
</reference>
<evidence type="ECO:0000256" key="10">
    <source>
        <dbReference type="ARBA" id="ARBA00042520"/>
    </source>
</evidence>
<dbReference type="GO" id="GO:0090141">
    <property type="term" value="P:positive regulation of mitochondrial fission"/>
    <property type="evidence" value="ECO:0007669"/>
    <property type="project" value="TreeGrafter"/>
</dbReference>
<evidence type="ECO:0000313" key="14">
    <source>
        <dbReference type="Proteomes" id="UP000708208"/>
    </source>
</evidence>
<evidence type="ECO:0000256" key="1">
    <source>
        <dbReference type="ARBA" id="ARBA00004294"/>
    </source>
</evidence>
<evidence type="ECO:0000313" key="13">
    <source>
        <dbReference type="EMBL" id="CAG7831253.1"/>
    </source>
</evidence>
<evidence type="ECO:0000256" key="11">
    <source>
        <dbReference type="ARBA" id="ARBA00047761"/>
    </source>
</evidence>
<comment type="catalytic activity">
    <reaction evidence="11">
        <text>O-phospho-L-seryl-[protein] + H2O = L-seryl-[protein] + phosphate</text>
        <dbReference type="Rhea" id="RHEA:20629"/>
        <dbReference type="Rhea" id="RHEA-COMP:9863"/>
        <dbReference type="Rhea" id="RHEA-COMP:11604"/>
        <dbReference type="ChEBI" id="CHEBI:15377"/>
        <dbReference type="ChEBI" id="CHEBI:29999"/>
        <dbReference type="ChEBI" id="CHEBI:43474"/>
        <dbReference type="ChEBI" id="CHEBI:83421"/>
        <dbReference type="EC" id="3.1.3.16"/>
    </reaction>
</comment>
<dbReference type="EC" id="3.1.3.16" evidence="3"/>
<keyword evidence="4" id="KW-1000">Mitochondrion outer membrane</keyword>
<evidence type="ECO:0000256" key="3">
    <source>
        <dbReference type="ARBA" id="ARBA00013081"/>
    </source>
</evidence>
<dbReference type="InterPro" id="IPR051021">
    <property type="entry name" value="Mito_Ser/Thr_phosphatase"/>
</dbReference>
<comment type="similarity">
    <text evidence="2">Belongs to the phosphoglycerate mutase family. BPG-dependent PGAM subfamily.</text>
</comment>
<dbReference type="Pfam" id="PF00300">
    <property type="entry name" value="His_Phos_1"/>
    <property type="match status" value="1"/>
</dbReference>
<evidence type="ECO:0000256" key="5">
    <source>
        <dbReference type="ARBA" id="ARBA00022801"/>
    </source>
</evidence>
<name>A0A8J2PI72_9HEXA</name>
<dbReference type="EMBL" id="CAJVCH010559577">
    <property type="protein sequence ID" value="CAG7831253.1"/>
    <property type="molecule type" value="Genomic_DNA"/>
</dbReference>
<dbReference type="AlphaFoldDB" id="A0A8J2PI72"/>
<comment type="subunit">
    <text evidence="7">Interacts with Pk92B/ASK1.</text>
</comment>
<proteinExistence type="inferred from homology"/>
<dbReference type="PANTHER" id="PTHR20935">
    <property type="entry name" value="PHOSPHOGLYCERATE MUTASE-RELATED"/>
    <property type="match status" value="1"/>
</dbReference>
<organism evidence="13 14">
    <name type="scientific">Allacma fusca</name>
    <dbReference type="NCBI Taxonomy" id="39272"/>
    <lineage>
        <taxon>Eukaryota</taxon>
        <taxon>Metazoa</taxon>
        <taxon>Ecdysozoa</taxon>
        <taxon>Arthropoda</taxon>
        <taxon>Hexapoda</taxon>
        <taxon>Collembola</taxon>
        <taxon>Symphypleona</taxon>
        <taxon>Sminthuridae</taxon>
        <taxon>Allacma</taxon>
    </lineage>
</organism>
<dbReference type="GO" id="GO:0005741">
    <property type="term" value="C:mitochondrial outer membrane"/>
    <property type="evidence" value="ECO:0007669"/>
    <property type="project" value="UniProtKB-SubCell"/>
</dbReference>
<keyword evidence="4" id="KW-0472">Membrane</keyword>
<accession>A0A8J2PI72</accession>
<keyword evidence="14" id="KW-1185">Reference proteome</keyword>
<evidence type="ECO:0000256" key="12">
    <source>
        <dbReference type="ARBA" id="ARBA00048336"/>
    </source>
</evidence>
<dbReference type="GO" id="GO:0004722">
    <property type="term" value="F:protein serine/threonine phosphatase activity"/>
    <property type="evidence" value="ECO:0007669"/>
    <property type="project" value="UniProtKB-EC"/>
</dbReference>
<gene>
    <name evidence="13" type="ORF">AFUS01_LOCUS41006</name>
</gene>
<protein>
    <recommendedName>
        <fullName evidence="8">Serine/threonine-protein phosphatase PGAM5, mitochondrial</fullName>
        <ecNumber evidence="3">3.1.3.16</ecNumber>
    </recommendedName>
    <alternativeName>
        <fullName evidence="10">Phosphoglycerate mutase family member 5 homolog</fullName>
    </alternativeName>
    <alternativeName>
        <fullName evidence="9">Serine/threonine-protein phosphatase Pgam5, mitochondrial</fullName>
    </alternativeName>
</protein>
<evidence type="ECO:0000256" key="2">
    <source>
        <dbReference type="ARBA" id="ARBA00006717"/>
    </source>
</evidence>
<evidence type="ECO:0000256" key="9">
    <source>
        <dbReference type="ARBA" id="ARBA00040722"/>
    </source>
</evidence>
<evidence type="ECO:0000256" key="4">
    <source>
        <dbReference type="ARBA" id="ARBA00022787"/>
    </source>
</evidence>
<comment type="function">
    <text evidence="6">Displays phosphatase activity for serine/threonine residues, and dephosphorylates and activates Pk92B kinase. Has apparently no phosphoglycerate mutase activity.</text>
</comment>
<evidence type="ECO:0000256" key="6">
    <source>
        <dbReference type="ARBA" id="ARBA00037234"/>
    </source>
</evidence>
<dbReference type="Proteomes" id="UP000708208">
    <property type="component" value="Unassembled WGS sequence"/>
</dbReference>
<dbReference type="InterPro" id="IPR013078">
    <property type="entry name" value="His_Pase_superF_clade-1"/>
</dbReference>
<dbReference type="OrthoDB" id="2118094at2759"/>
<comment type="subcellular location">
    <subcellularLocation>
        <location evidence="1">Mitochondrion outer membrane</location>
    </subcellularLocation>
</comment>